<dbReference type="Proteomes" id="UP001294412">
    <property type="component" value="Unassembled WGS sequence"/>
</dbReference>
<feature type="transmembrane region" description="Helical" evidence="1">
    <location>
        <begin position="327"/>
        <end position="350"/>
    </location>
</feature>
<dbReference type="RefSeq" id="WP_322186671.1">
    <property type="nucleotide sequence ID" value="NZ_JAXLPB010000002.1"/>
</dbReference>
<dbReference type="EC" id="2.3.-.-" evidence="3"/>
<name>A0ABU5I1G0_9HYPH</name>
<reference evidence="3 4" key="1">
    <citation type="submission" date="2023-12" db="EMBL/GenBank/DDBJ databases">
        <title>Description of Novel Strain Fulvimarina sp. 2208YS6-2-32 isolated from Uroteuthis (Photololigo) edulis.</title>
        <authorList>
            <person name="Park J.-S."/>
        </authorList>
    </citation>
    <scope>NUCLEOTIDE SEQUENCE [LARGE SCALE GENOMIC DNA]</scope>
    <source>
        <strain evidence="3 4">2208YS6-2-32</strain>
    </source>
</reference>
<evidence type="ECO:0000313" key="3">
    <source>
        <dbReference type="EMBL" id="MDY8109217.1"/>
    </source>
</evidence>
<sequence length="379" mass="42753">MQSTSGQYFASLDSVRALAALLVFIWHFNHFDEGQLDPPLAPFVSLLTEGHTGVAVFMTLSGYLFARIIGDGTIRFGRFLTNRALRLLPLLCVSFAGFYVLALWQAQVTDLATASLVTSAYVSSIVEGLIFPVAPGGAWSITVEAHFYLLIPILIPIIRHRIWTILPLIIVMIALRYGLWERNGSIQYAAYFSIIGRLDQFLFGMWAAYWGSRAFPKRHVGWQLLFVFVLFNLLWWQFDRLGGFYGNGGYPSSSAIWIVLTTIEGLFFAPMIYMVENLNLSKRNRFIRWTAPIGRWSYSIYLLHFFFVFAMATAIDRSVFNLENNGAVLLVGLVCFAATAAISALSYRLIERPFLQFRLSYLSERSALPGEGRHGVSDS</sequence>
<evidence type="ECO:0000313" key="4">
    <source>
        <dbReference type="Proteomes" id="UP001294412"/>
    </source>
</evidence>
<dbReference type="PANTHER" id="PTHR23028">
    <property type="entry name" value="ACETYLTRANSFERASE"/>
    <property type="match status" value="1"/>
</dbReference>
<keyword evidence="1" id="KW-1133">Transmembrane helix</keyword>
<feature type="domain" description="Acyltransferase 3" evidence="2">
    <location>
        <begin position="10"/>
        <end position="342"/>
    </location>
</feature>
<feature type="transmembrane region" description="Helical" evidence="1">
    <location>
        <begin position="296"/>
        <end position="315"/>
    </location>
</feature>
<proteinExistence type="predicted"/>
<feature type="transmembrane region" description="Helical" evidence="1">
    <location>
        <begin position="220"/>
        <end position="238"/>
    </location>
</feature>
<dbReference type="EMBL" id="JAXLPB010000002">
    <property type="protein sequence ID" value="MDY8109217.1"/>
    <property type="molecule type" value="Genomic_DNA"/>
</dbReference>
<comment type="caution">
    <text evidence="3">The sequence shown here is derived from an EMBL/GenBank/DDBJ whole genome shotgun (WGS) entry which is preliminary data.</text>
</comment>
<gene>
    <name evidence="3" type="ORF">U0C82_08680</name>
</gene>
<dbReference type="GO" id="GO:0016746">
    <property type="term" value="F:acyltransferase activity"/>
    <property type="evidence" value="ECO:0007669"/>
    <property type="project" value="UniProtKB-KW"/>
</dbReference>
<keyword evidence="4" id="KW-1185">Reference proteome</keyword>
<evidence type="ECO:0000256" key="1">
    <source>
        <dbReference type="SAM" id="Phobius"/>
    </source>
</evidence>
<evidence type="ECO:0000259" key="2">
    <source>
        <dbReference type="Pfam" id="PF01757"/>
    </source>
</evidence>
<dbReference type="Pfam" id="PF01757">
    <property type="entry name" value="Acyl_transf_3"/>
    <property type="match status" value="1"/>
</dbReference>
<keyword evidence="1" id="KW-0472">Membrane</keyword>
<accession>A0ABU5I1G0</accession>
<feature type="transmembrane region" description="Helical" evidence="1">
    <location>
        <begin position="186"/>
        <end position="208"/>
    </location>
</feature>
<keyword evidence="3" id="KW-0808">Transferase</keyword>
<keyword evidence="3" id="KW-0012">Acyltransferase</keyword>
<feature type="transmembrane region" description="Helical" evidence="1">
    <location>
        <begin position="87"/>
        <end position="108"/>
    </location>
</feature>
<feature type="transmembrane region" description="Helical" evidence="1">
    <location>
        <begin position="128"/>
        <end position="150"/>
    </location>
</feature>
<protein>
    <submittedName>
        <fullName evidence="3">Acyltransferase</fullName>
        <ecNumber evidence="3">2.3.-.-</ecNumber>
    </submittedName>
</protein>
<feature type="transmembrane region" description="Helical" evidence="1">
    <location>
        <begin position="162"/>
        <end position="180"/>
    </location>
</feature>
<feature type="transmembrane region" description="Helical" evidence="1">
    <location>
        <begin position="40"/>
        <end position="66"/>
    </location>
</feature>
<keyword evidence="1" id="KW-0812">Transmembrane</keyword>
<dbReference type="InterPro" id="IPR002656">
    <property type="entry name" value="Acyl_transf_3_dom"/>
</dbReference>
<feature type="transmembrane region" description="Helical" evidence="1">
    <location>
        <begin position="7"/>
        <end position="28"/>
    </location>
</feature>
<dbReference type="InterPro" id="IPR050879">
    <property type="entry name" value="Acyltransferase_3"/>
</dbReference>
<dbReference type="PANTHER" id="PTHR23028:SF53">
    <property type="entry name" value="ACYL_TRANSF_3 DOMAIN-CONTAINING PROTEIN"/>
    <property type="match status" value="1"/>
</dbReference>
<feature type="transmembrane region" description="Helical" evidence="1">
    <location>
        <begin position="254"/>
        <end position="275"/>
    </location>
</feature>
<organism evidence="3 4">
    <name type="scientific">Fulvimarina uroteuthidis</name>
    <dbReference type="NCBI Taxonomy" id="3098149"/>
    <lineage>
        <taxon>Bacteria</taxon>
        <taxon>Pseudomonadati</taxon>
        <taxon>Pseudomonadota</taxon>
        <taxon>Alphaproteobacteria</taxon>
        <taxon>Hyphomicrobiales</taxon>
        <taxon>Aurantimonadaceae</taxon>
        <taxon>Fulvimarina</taxon>
    </lineage>
</organism>